<reference evidence="4" key="1">
    <citation type="journal article" date="2023" name="Int. J. Syst. Evol. Microbiol.">
        <title>&lt;i&gt;Clostridium folliculivorans&lt;/i&gt; sp. nov., isolated from soil samples of an organic paddy in Japan.</title>
        <authorList>
            <person name="Tazawa J."/>
            <person name="Kobayashi H."/>
            <person name="Tanizawa Y."/>
            <person name="Uchino A."/>
            <person name="Tanaka F."/>
            <person name="Urashima Y."/>
            <person name="Miura S."/>
            <person name="Sakamoto M."/>
            <person name="Ohkuma M."/>
            <person name="Tohno M."/>
        </authorList>
    </citation>
    <scope>NUCLEOTIDE SEQUENCE</scope>
    <source>
        <strain evidence="4">D1-1</strain>
    </source>
</reference>
<evidence type="ECO:0000256" key="2">
    <source>
        <dbReference type="SAM" id="Coils"/>
    </source>
</evidence>
<dbReference type="SUPFAM" id="SSF46955">
    <property type="entry name" value="Putative DNA-binding domain"/>
    <property type="match status" value="1"/>
</dbReference>
<evidence type="ECO:0000313" key="5">
    <source>
        <dbReference type="Proteomes" id="UP001057868"/>
    </source>
</evidence>
<dbReference type="Proteomes" id="UP001057868">
    <property type="component" value="Unassembled WGS sequence"/>
</dbReference>
<dbReference type="Pfam" id="PF13411">
    <property type="entry name" value="MerR_1"/>
    <property type="match status" value="1"/>
</dbReference>
<accession>A0A9W5Y0S6</accession>
<dbReference type="InterPro" id="IPR047057">
    <property type="entry name" value="MerR_fam"/>
</dbReference>
<proteinExistence type="predicted"/>
<dbReference type="GO" id="GO:0003677">
    <property type="term" value="F:DNA binding"/>
    <property type="evidence" value="ECO:0007669"/>
    <property type="project" value="UniProtKB-KW"/>
</dbReference>
<dbReference type="GO" id="GO:0003700">
    <property type="term" value="F:DNA-binding transcription factor activity"/>
    <property type="evidence" value="ECO:0007669"/>
    <property type="project" value="InterPro"/>
</dbReference>
<dbReference type="PANTHER" id="PTHR30204">
    <property type="entry name" value="REDOX-CYCLING DRUG-SENSING TRANSCRIPTIONAL ACTIVATOR SOXR"/>
    <property type="match status" value="1"/>
</dbReference>
<comment type="caution">
    <text evidence="4">The sequence shown here is derived from an EMBL/GenBank/DDBJ whole genome shotgun (WGS) entry which is preliminary data.</text>
</comment>
<dbReference type="InterPro" id="IPR000551">
    <property type="entry name" value="MerR-type_HTH_dom"/>
</dbReference>
<evidence type="ECO:0000313" key="4">
    <source>
        <dbReference type="EMBL" id="GKU24410.1"/>
    </source>
</evidence>
<dbReference type="EMBL" id="BQXY01000001">
    <property type="protein sequence ID" value="GKU24410.1"/>
    <property type="molecule type" value="Genomic_DNA"/>
</dbReference>
<organism evidence="4 5">
    <name type="scientific">Clostridium folliculivorans</name>
    <dbReference type="NCBI Taxonomy" id="2886038"/>
    <lineage>
        <taxon>Bacteria</taxon>
        <taxon>Bacillati</taxon>
        <taxon>Bacillota</taxon>
        <taxon>Clostridia</taxon>
        <taxon>Eubacteriales</taxon>
        <taxon>Clostridiaceae</taxon>
        <taxon>Clostridium</taxon>
    </lineage>
</organism>
<keyword evidence="5" id="KW-1185">Reference proteome</keyword>
<dbReference type="SMART" id="SM00422">
    <property type="entry name" value="HTH_MERR"/>
    <property type="match status" value="1"/>
</dbReference>
<dbReference type="Gene3D" id="1.10.1660.10">
    <property type="match status" value="1"/>
</dbReference>
<dbReference type="AlphaFoldDB" id="A0A9W5Y0S6"/>
<sequence>MKYTIKEVAEKMNLSISTIRYYDKEGLLPFVERSEAGYRIFSDSDLVMLASIEKFKQTGMPIKEIRTFCNLIKNGDGSLTEIYEMLLERKKAVEEEMVELQKSLDLINAKCSYCKETIEAGNEDIHTGMYFNK</sequence>
<dbReference type="InterPro" id="IPR009061">
    <property type="entry name" value="DNA-bd_dom_put_sf"/>
</dbReference>
<evidence type="ECO:0000256" key="1">
    <source>
        <dbReference type="ARBA" id="ARBA00023125"/>
    </source>
</evidence>
<dbReference type="PANTHER" id="PTHR30204:SF82">
    <property type="entry name" value="TRANSCRIPTIONAL REGULATOR, MERR FAMILY"/>
    <property type="match status" value="1"/>
</dbReference>
<keyword evidence="1" id="KW-0238">DNA-binding</keyword>
<feature type="coiled-coil region" evidence="2">
    <location>
        <begin position="83"/>
        <end position="110"/>
    </location>
</feature>
<keyword evidence="2" id="KW-0175">Coiled coil</keyword>
<evidence type="ECO:0000259" key="3">
    <source>
        <dbReference type="PROSITE" id="PS50937"/>
    </source>
</evidence>
<gene>
    <name evidence="4" type="ORF">CFOLD11_12360</name>
</gene>
<dbReference type="PRINTS" id="PR00040">
    <property type="entry name" value="HTHMERR"/>
</dbReference>
<dbReference type="PROSITE" id="PS50937">
    <property type="entry name" value="HTH_MERR_2"/>
    <property type="match status" value="1"/>
</dbReference>
<feature type="domain" description="HTH merR-type" evidence="3">
    <location>
        <begin position="2"/>
        <end position="71"/>
    </location>
</feature>
<protein>
    <submittedName>
        <fullName evidence="4">MerR family transcriptional regulator</fullName>
    </submittedName>
</protein>
<dbReference type="CDD" id="cd01109">
    <property type="entry name" value="HTH_YyaN"/>
    <property type="match status" value="1"/>
</dbReference>
<dbReference type="RefSeq" id="WP_261851416.1">
    <property type="nucleotide sequence ID" value="NZ_BQXY01000001.1"/>
</dbReference>
<name>A0A9W5Y0S6_9CLOT</name>